<evidence type="ECO:0000256" key="3">
    <source>
        <dbReference type="ARBA" id="ARBA00022618"/>
    </source>
</evidence>
<gene>
    <name evidence="10" type="ORF">JOE57_003129</name>
</gene>
<protein>
    <submittedName>
        <fullName evidence="10">Cell division protein FtsQ</fullName>
    </submittedName>
</protein>
<dbReference type="InterPro" id="IPR005548">
    <property type="entry name" value="Cell_div_FtsQ/DivIB_C"/>
</dbReference>
<proteinExistence type="predicted"/>
<comment type="caution">
    <text evidence="10">The sequence shown here is derived from an EMBL/GenBank/DDBJ whole genome shotgun (WGS) entry which is preliminary data.</text>
</comment>
<feature type="transmembrane region" description="Helical" evidence="8">
    <location>
        <begin position="30"/>
        <end position="51"/>
    </location>
</feature>
<sequence length="246" mass="26350">MSQTTLRRPSTVADAGLIRRRRRLHSRRGLAVRLGIGLLLVALVAGLTWLVGFSPVLAVKQVRVTGVQLLTSQQVQTAAAVPVGVPMARQDLDAVAARVRALKPVESVIVSRSWPSTVRIAVTERTAVYAAGRQGSYVMVDRHGVPFQVVSDPGKRLVVDVDPMADQQLLADLGVVVSALPRSVAKKVDKITADSPDTIRLLLENGSVVVWGSAEQSGLKAQVAKALLKRRASVYDVSAPAYPTTR</sequence>
<dbReference type="PANTHER" id="PTHR37820">
    <property type="entry name" value="CELL DIVISION PROTEIN DIVIB"/>
    <property type="match status" value="1"/>
</dbReference>
<evidence type="ECO:0000256" key="8">
    <source>
        <dbReference type="SAM" id="Phobius"/>
    </source>
</evidence>
<evidence type="ECO:0000259" key="9">
    <source>
        <dbReference type="PROSITE" id="PS51779"/>
    </source>
</evidence>
<reference evidence="10 11" key="1">
    <citation type="submission" date="2021-01" db="EMBL/GenBank/DDBJ databases">
        <title>Sequencing the genomes of 1000 actinobacteria strains.</title>
        <authorList>
            <person name="Klenk H.-P."/>
        </authorList>
    </citation>
    <scope>NUCLEOTIDE SEQUENCE [LARGE SCALE GENOMIC DNA]</scope>
    <source>
        <strain evidence="10 11">DSM 18662</strain>
    </source>
</reference>
<dbReference type="Gene3D" id="3.10.20.310">
    <property type="entry name" value="membrane protein fhac"/>
    <property type="match status" value="1"/>
</dbReference>
<evidence type="ECO:0000256" key="7">
    <source>
        <dbReference type="ARBA" id="ARBA00023306"/>
    </source>
</evidence>
<keyword evidence="6 8" id="KW-0472">Membrane</keyword>
<dbReference type="Proteomes" id="UP000704762">
    <property type="component" value="Unassembled WGS sequence"/>
</dbReference>
<dbReference type="PANTHER" id="PTHR37820:SF1">
    <property type="entry name" value="CELL DIVISION PROTEIN FTSQ"/>
    <property type="match status" value="1"/>
</dbReference>
<evidence type="ECO:0000313" key="10">
    <source>
        <dbReference type="EMBL" id="MBM7800208.1"/>
    </source>
</evidence>
<keyword evidence="4 8" id="KW-0812">Transmembrane</keyword>
<keyword evidence="5 8" id="KW-1133">Transmembrane helix</keyword>
<comment type="subcellular location">
    <subcellularLocation>
        <location evidence="1">Membrane</location>
    </subcellularLocation>
</comment>
<feature type="domain" description="POTRA" evidence="9">
    <location>
        <begin position="57"/>
        <end position="125"/>
    </location>
</feature>
<dbReference type="EMBL" id="JAFBCF010000001">
    <property type="protein sequence ID" value="MBM7800208.1"/>
    <property type="molecule type" value="Genomic_DNA"/>
</dbReference>
<evidence type="ECO:0000256" key="6">
    <source>
        <dbReference type="ARBA" id="ARBA00023136"/>
    </source>
</evidence>
<dbReference type="Pfam" id="PF08478">
    <property type="entry name" value="POTRA_1"/>
    <property type="match status" value="1"/>
</dbReference>
<keyword evidence="11" id="KW-1185">Reference proteome</keyword>
<dbReference type="RefSeq" id="WP_204919472.1">
    <property type="nucleotide sequence ID" value="NZ_BAAAQP010000003.1"/>
</dbReference>
<evidence type="ECO:0000256" key="2">
    <source>
        <dbReference type="ARBA" id="ARBA00022475"/>
    </source>
</evidence>
<organism evidence="10 11">
    <name type="scientific">Microlunatus panaciterrae</name>
    <dbReference type="NCBI Taxonomy" id="400768"/>
    <lineage>
        <taxon>Bacteria</taxon>
        <taxon>Bacillati</taxon>
        <taxon>Actinomycetota</taxon>
        <taxon>Actinomycetes</taxon>
        <taxon>Propionibacteriales</taxon>
        <taxon>Propionibacteriaceae</taxon>
        <taxon>Microlunatus</taxon>
    </lineage>
</organism>
<keyword evidence="2" id="KW-1003">Cell membrane</keyword>
<keyword evidence="7" id="KW-0131">Cell cycle</keyword>
<accession>A0ABS2RNH5</accession>
<dbReference type="Pfam" id="PF03799">
    <property type="entry name" value="FtsQ_DivIB_C"/>
    <property type="match status" value="1"/>
</dbReference>
<evidence type="ECO:0000256" key="4">
    <source>
        <dbReference type="ARBA" id="ARBA00022692"/>
    </source>
</evidence>
<keyword evidence="3 10" id="KW-0132">Cell division</keyword>
<name>A0ABS2RNH5_9ACTN</name>
<evidence type="ECO:0000256" key="1">
    <source>
        <dbReference type="ARBA" id="ARBA00004370"/>
    </source>
</evidence>
<dbReference type="InterPro" id="IPR034746">
    <property type="entry name" value="POTRA"/>
</dbReference>
<dbReference type="GO" id="GO:0051301">
    <property type="term" value="P:cell division"/>
    <property type="evidence" value="ECO:0007669"/>
    <property type="project" value="UniProtKB-KW"/>
</dbReference>
<evidence type="ECO:0000313" key="11">
    <source>
        <dbReference type="Proteomes" id="UP000704762"/>
    </source>
</evidence>
<evidence type="ECO:0000256" key="5">
    <source>
        <dbReference type="ARBA" id="ARBA00022989"/>
    </source>
</evidence>
<dbReference type="InterPro" id="IPR013685">
    <property type="entry name" value="POTRA_FtsQ_type"/>
</dbReference>
<dbReference type="InterPro" id="IPR050487">
    <property type="entry name" value="FtsQ_DivIB"/>
</dbReference>
<dbReference type="PROSITE" id="PS51779">
    <property type="entry name" value="POTRA"/>
    <property type="match status" value="1"/>
</dbReference>